<evidence type="ECO:0008006" key="6">
    <source>
        <dbReference type="Google" id="ProtNLM"/>
    </source>
</evidence>
<keyword evidence="2" id="KW-0812">Transmembrane</keyword>
<sequence length="213" mass="20582">MAPRRRRHPAPTPLAVGLLWLSPAVAAAATVAAGAAGPTAASNGWVFAAGLGAGGVAAVVGLVLAVAVIVDRAPRTIAGLPACGRMPALGVAVCLAGCAAPAGVAGYPGLAGILLLVSLGVWLVGGQTALTAMMVRPGGQTQVADNVAAALAATAAAPAPGRPPVADTVTEALRLAGNTRDHPGDNNTGTGGSGESGSHHQRRGRGDTRNGRA</sequence>
<dbReference type="AlphaFoldDB" id="A0A939E0Q3"/>
<comment type="caution">
    <text evidence="4">The sequence shown here is derived from an EMBL/GenBank/DDBJ whole genome shotgun (WGS) entry which is preliminary data.</text>
</comment>
<proteinExistence type="predicted"/>
<name>A0A939E0Q3_9CORY</name>
<feature type="transmembrane region" description="Helical" evidence="2">
    <location>
        <begin position="44"/>
        <end position="70"/>
    </location>
</feature>
<feature type="chain" id="PRO_5036782954" description="MFS transporter" evidence="3">
    <location>
        <begin position="29"/>
        <end position="213"/>
    </location>
</feature>
<evidence type="ECO:0000313" key="5">
    <source>
        <dbReference type="Proteomes" id="UP000664332"/>
    </source>
</evidence>
<dbReference type="Proteomes" id="UP000664332">
    <property type="component" value="Unassembled WGS sequence"/>
</dbReference>
<keyword evidence="2" id="KW-0472">Membrane</keyword>
<accession>A0A939E0Q3</accession>
<organism evidence="4 5">
    <name type="scientific">Corynebacterium mendelii</name>
    <dbReference type="NCBI Taxonomy" id="2765362"/>
    <lineage>
        <taxon>Bacteria</taxon>
        <taxon>Bacillati</taxon>
        <taxon>Actinomycetota</taxon>
        <taxon>Actinomycetes</taxon>
        <taxon>Mycobacteriales</taxon>
        <taxon>Corynebacteriaceae</taxon>
        <taxon>Corynebacterium</taxon>
    </lineage>
</organism>
<feature type="transmembrane region" description="Helical" evidence="2">
    <location>
        <begin position="82"/>
        <end position="104"/>
    </location>
</feature>
<keyword evidence="2" id="KW-1133">Transmembrane helix</keyword>
<feature type="region of interest" description="Disordered" evidence="1">
    <location>
        <begin position="172"/>
        <end position="213"/>
    </location>
</feature>
<gene>
    <name evidence="4" type="ORF">JZY06_07990</name>
</gene>
<keyword evidence="5" id="KW-1185">Reference proteome</keyword>
<feature type="transmembrane region" description="Helical" evidence="2">
    <location>
        <begin position="110"/>
        <end position="130"/>
    </location>
</feature>
<evidence type="ECO:0000256" key="2">
    <source>
        <dbReference type="SAM" id="Phobius"/>
    </source>
</evidence>
<reference evidence="4" key="1">
    <citation type="submission" date="2021-03" db="EMBL/GenBank/DDBJ databases">
        <authorList>
            <person name="Sun Q."/>
        </authorList>
    </citation>
    <scope>NUCLEOTIDE SEQUENCE</scope>
    <source>
        <strain evidence="4">CCM 8862</strain>
    </source>
</reference>
<evidence type="ECO:0000256" key="1">
    <source>
        <dbReference type="SAM" id="MobiDB-lite"/>
    </source>
</evidence>
<feature type="signal peptide" evidence="3">
    <location>
        <begin position="1"/>
        <end position="28"/>
    </location>
</feature>
<evidence type="ECO:0000256" key="3">
    <source>
        <dbReference type="SAM" id="SignalP"/>
    </source>
</evidence>
<dbReference type="RefSeq" id="WP_207279039.1">
    <property type="nucleotide sequence ID" value="NZ_JAFLEQ010000015.1"/>
</dbReference>
<evidence type="ECO:0000313" key="4">
    <source>
        <dbReference type="EMBL" id="MBN9644548.1"/>
    </source>
</evidence>
<keyword evidence="3" id="KW-0732">Signal</keyword>
<protein>
    <recommendedName>
        <fullName evidence="6">MFS transporter</fullName>
    </recommendedName>
</protein>
<feature type="compositionally biased region" description="Basic and acidic residues" evidence="1">
    <location>
        <begin position="204"/>
        <end position="213"/>
    </location>
</feature>
<dbReference type="EMBL" id="JAFLEQ010000015">
    <property type="protein sequence ID" value="MBN9644548.1"/>
    <property type="molecule type" value="Genomic_DNA"/>
</dbReference>